<accession>A0A1I2CDH8</accession>
<reference evidence="2" key="1">
    <citation type="submission" date="2016-10" db="EMBL/GenBank/DDBJ databases">
        <authorList>
            <person name="Varghese N."/>
            <person name="Submissions S."/>
        </authorList>
    </citation>
    <scope>NUCLEOTIDE SEQUENCE [LARGE SCALE GENOMIC DNA]</scope>
    <source>
        <strain evidence="2">ATCC 25963</strain>
    </source>
</reference>
<protein>
    <submittedName>
        <fullName evidence="1">Uncharacterized protein</fullName>
    </submittedName>
</protein>
<sequence length="89" mass="9981">MFWTEPNGNAYYILAHPYMAAVLNGLANADTLMVDDLLDHDVKSFFETYGPSNRQPFVSKLVLVDWRRPLRSSTAASWARRTASSDVSG</sequence>
<dbReference type="Proteomes" id="UP000199400">
    <property type="component" value="Unassembled WGS sequence"/>
</dbReference>
<evidence type="ECO:0000313" key="1">
    <source>
        <dbReference type="EMBL" id="SFE66407.1"/>
    </source>
</evidence>
<gene>
    <name evidence="1" type="ORF">SAMN02745121_05080</name>
</gene>
<evidence type="ECO:0000313" key="2">
    <source>
        <dbReference type="Proteomes" id="UP000199400"/>
    </source>
</evidence>
<dbReference type="OrthoDB" id="6011528at2"/>
<proteinExistence type="predicted"/>
<organism evidence="1 2">
    <name type="scientific">Nannocystis exedens</name>
    <dbReference type="NCBI Taxonomy" id="54"/>
    <lineage>
        <taxon>Bacteria</taxon>
        <taxon>Pseudomonadati</taxon>
        <taxon>Myxococcota</taxon>
        <taxon>Polyangia</taxon>
        <taxon>Nannocystales</taxon>
        <taxon>Nannocystaceae</taxon>
        <taxon>Nannocystis</taxon>
    </lineage>
</organism>
<name>A0A1I2CDH8_9BACT</name>
<dbReference type="AlphaFoldDB" id="A0A1I2CDH8"/>
<keyword evidence="2" id="KW-1185">Reference proteome</keyword>
<dbReference type="EMBL" id="FOMX01000017">
    <property type="protein sequence ID" value="SFE66407.1"/>
    <property type="molecule type" value="Genomic_DNA"/>
</dbReference>
<dbReference type="RefSeq" id="WP_096326689.1">
    <property type="nucleotide sequence ID" value="NZ_FOMX01000017.1"/>
</dbReference>